<dbReference type="Proteomes" id="UP000026962">
    <property type="component" value="Chromosome 2"/>
</dbReference>
<accession>A0A0E0JZM3</accession>
<protein>
    <submittedName>
        <fullName evidence="1">Uncharacterized protein</fullName>
    </submittedName>
</protein>
<dbReference type="EnsemblPlants" id="OPUNC02G14380.1">
    <property type="protein sequence ID" value="OPUNC02G14380.1"/>
    <property type="gene ID" value="OPUNC02G14380"/>
</dbReference>
<reference evidence="1" key="1">
    <citation type="submission" date="2015-04" db="UniProtKB">
        <authorList>
            <consortium name="EnsemblPlants"/>
        </authorList>
    </citation>
    <scope>IDENTIFICATION</scope>
</reference>
<dbReference type="HOGENOM" id="CLU_2780255_0_0_1"/>
<keyword evidence="2" id="KW-1185">Reference proteome</keyword>
<evidence type="ECO:0000313" key="1">
    <source>
        <dbReference type="EnsemblPlants" id="OPUNC02G14380.1"/>
    </source>
</evidence>
<organism evidence="1">
    <name type="scientific">Oryza punctata</name>
    <name type="common">Red rice</name>
    <dbReference type="NCBI Taxonomy" id="4537"/>
    <lineage>
        <taxon>Eukaryota</taxon>
        <taxon>Viridiplantae</taxon>
        <taxon>Streptophyta</taxon>
        <taxon>Embryophyta</taxon>
        <taxon>Tracheophyta</taxon>
        <taxon>Spermatophyta</taxon>
        <taxon>Magnoliopsida</taxon>
        <taxon>Liliopsida</taxon>
        <taxon>Poales</taxon>
        <taxon>Poaceae</taxon>
        <taxon>BOP clade</taxon>
        <taxon>Oryzoideae</taxon>
        <taxon>Oryzeae</taxon>
        <taxon>Oryzinae</taxon>
        <taxon>Oryza</taxon>
    </lineage>
</organism>
<evidence type="ECO:0000313" key="2">
    <source>
        <dbReference type="Proteomes" id="UP000026962"/>
    </source>
</evidence>
<name>A0A0E0JZM3_ORYPU</name>
<sequence length="69" mass="7289">MQEGSKVKQKLVRSVVRSGHLLQATLGGVKHNQITLSVLSKCLGRQLLGWLAAQACSVAATPGVGRHLT</sequence>
<dbReference type="AlphaFoldDB" id="A0A0E0JZM3"/>
<reference evidence="1" key="2">
    <citation type="submission" date="2018-05" db="EMBL/GenBank/DDBJ databases">
        <title>OpunRS2 (Oryza punctata Reference Sequence Version 2).</title>
        <authorList>
            <person name="Zhang J."/>
            <person name="Kudrna D."/>
            <person name="Lee S."/>
            <person name="Talag J."/>
            <person name="Welchert J."/>
            <person name="Wing R.A."/>
        </authorList>
    </citation>
    <scope>NUCLEOTIDE SEQUENCE [LARGE SCALE GENOMIC DNA]</scope>
</reference>
<proteinExistence type="predicted"/>
<dbReference type="Gramene" id="OPUNC02G14380.1">
    <property type="protein sequence ID" value="OPUNC02G14380.1"/>
    <property type="gene ID" value="OPUNC02G14380"/>
</dbReference>